<dbReference type="InterPro" id="IPR011048">
    <property type="entry name" value="Haem_d1_sf"/>
</dbReference>
<dbReference type="AlphaFoldDB" id="A0A0D1X087"/>
<evidence type="ECO:0008006" key="4">
    <source>
        <dbReference type="Google" id="ProtNLM"/>
    </source>
</evidence>
<dbReference type="Gene3D" id="2.130.10.10">
    <property type="entry name" value="YVTN repeat-like/Quinoprotein amine dehydrogenase"/>
    <property type="match status" value="1"/>
</dbReference>
<organism evidence="2 3">
    <name type="scientific">Exophiala mesophila</name>
    <name type="common">Black yeast-like fungus</name>
    <dbReference type="NCBI Taxonomy" id="212818"/>
    <lineage>
        <taxon>Eukaryota</taxon>
        <taxon>Fungi</taxon>
        <taxon>Dikarya</taxon>
        <taxon>Ascomycota</taxon>
        <taxon>Pezizomycotina</taxon>
        <taxon>Eurotiomycetes</taxon>
        <taxon>Chaetothyriomycetidae</taxon>
        <taxon>Chaetothyriales</taxon>
        <taxon>Herpotrichiellaceae</taxon>
        <taxon>Exophiala</taxon>
    </lineage>
</organism>
<dbReference type="InterPro" id="IPR015943">
    <property type="entry name" value="WD40/YVTN_repeat-like_dom_sf"/>
</dbReference>
<dbReference type="OMA" id="NSQQMLG"/>
<dbReference type="InterPro" id="IPR050282">
    <property type="entry name" value="Cycloisomerase_2"/>
</dbReference>
<name>A0A0D1X087_EXOME</name>
<dbReference type="RefSeq" id="XP_016226744.1">
    <property type="nucleotide sequence ID" value="XM_016367226.1"/>
</dbReference>
<dbReference type="Proteomes" id="UP000054302">
    <property type="component" value="Unassembled WGS sequence"/>
</dbReference>
<keyword evidence="3" id="KW-1185">Reference proteome</keyword>
<dbReference type="STRING" id="212818.A0A0D1X087"/>
<evidence type="ECO:0000313" key="3">
    <source>
        <dbReference type="Proteomes" id="UP000054302"/>
    </source>
</evidence>
<dbReference type="SUPFAM" id="SSF51004">
    <property type="entry name" value="C-terminal (heme d1) domain of cytochrome cd1-nitrite reductase"/>
    <property type="match status" value="1"/>
</dbReference>
<proteinExistence type="inferred from homology"/>
<dbReference type="VEuPathDB" id="FungiDB:PV10_02851"/>
<protein>
    <recommendedName>
        <fullName evidence="4">6-phosphogluconolactonase</fullName>
    </recommendedName>
</protein>
<dbReference type="HOGENOM" id="CLU_038716_0_1_1"/>
<accession>A0A0D1X087</accession>
<dbReference type="OrthoDB" id="9972196at2759"/>
<comment type="similarity">
    <text evidence="1">Belongs to the cycloisomerase 2 family.</text>
</comment>
<dbReference type="GO" id="GO:0017057">
    <property type="term" value="F:6-phosphogluconolactonase activity"/>
    <property type="evidence" value="ECO:0007669"/>
    <property type="project" value="TreeGrafter"/>
</dbReference>
<dbReference type="PANTHER" id="PTHR30344">
    <property type="entry name" value="6-PHOSPHOGLUCONOLACTONASE-RELATED"/>
    <property type="match status" value="1"/>
</dbReference>
<gene>
    <name evidence="2" type="ORF">PV10_02851</name>
</gene>
<evidence type="ECO:0000313" key="2">
    <source>
        <dbReference type="EMBL" id="KIV95170.1"/>
    </source>
</evidence>
<reference evidence="2 3" key="1">
    <citation type="submission" date="2015-01" db="EMBL/GenBank/DDBJ databases">
        <title>The Genome Sequence of Exophiala mesophila CBS40295.</title>
        <authorList>
            <consortium name="The Broad Institute Genomics Platform"/>
            <person name="Cuomo C."/>
            <person name="de Hoog S."/>
            <person name="Gorbushina A."/>
            <person name="Stielow B."/>
            <person name="Teixiera M."/>
            <person name="Abouelleil A."/>
            <person name="Chapman S.B."/>
            <person name="Priest M."/>
            <person name="Young S.K."/>
            <person name="Wortman J."/>
            <person name="Nusbaum C."/>
            <person name="Birren B."/>
        </authorList>
    </citation>
    <scope>NUCLEOTIDE SEQUENCE [LARGE SCALE GENOMIC DNA]</scope>
    <source>
        <strain evidence="2 3">CBS 40295</strain>
    </source>
</reference>
<dbReference type="PANTHER" id="PTHR30344:SF1">
    <property type="entry name" value="6-PHOSPHOGLUCONOLACTONASE"/>
    <property type="match status" value="1"/>
</dbReference>
<evidence type="ECO:0000256" key="1">
    <source>
        <dbReference type="ARBA" id="ARBA00005564"/>
    </source>
</evidence>
<dbReference type="EMBL" id="KN847521">
    <property type="protein sequence ID" value="KIV95170.1"/>
    <property type="molecule type" value="Genomic_DNA"/>
</dbReference>
<dbReference type="InterPro" id="IPR019405">
    <property type="entry name" value="Lactonase_7-beta_prop"/>
</dbReference>
<dbReference type="Pfam" id="PF10282">
    <property type="entry name" value="Lactonase"/>
    <property type="match status" value="1"/>
</dbReference>
<sequence>MAALIEKPLGLYVAQQNTGILDVSFNPDLGANDSLSILATIEAGTQPQWFAEYNDNIYSVSRTGFPDNSSTSGGIFAFKRSPKPAQGSDSLILFDTETSHGQGGVHCDVNHDGTIIAAANIEGSSMAVYPLKPDGSIGAATYTVQYTLKEPGPGAGTSQTEPYPHEAAFDPTGKFLFVPARGEDRVHVYSVPAANKVRQLDDIVVPPGTGPRHTAFRPNVAGKNYLYVLGELDNTIRVYTIDYSQAVHQKLNFTLHQTISTLGLGLPPTPPNRASLASEVAFTSDGKFAYASNRNTTGAESDTFAVYTIKDTDPANHLTYIHLEKTLGKIPRHFALSPDKNNRYLAVANEYSNDLVVFERDETSGLMKGVKGRLKLGDALFVARNGPACMLWK</sequence>
<dbReference type="GeneID" id="27320696"/>